<protein>
    <submittedName>
        <fullName evidence="2">Uncharacterized protein</fullName>
    </submittedName>
</protein>
<dbReference type="Proteomes" id="UP000178114">
    <property type="component" value="Unassembled WGS sequence"/>
</dbReference>
<accession>A0A1F5X2L1</accession>
<gene>
    <name evidence="2" type="ORF">A2930_01395</name>
</gene>
<reference evidence="2 3" key="1">
    <citation type="journal article" date="2016" name="Nat. Commun.">
        <title>Thousands of microbial genomes shed light on interconnected biogeochemical processes in an aquifer system.</title>
        <authorList>
            <person name="Anantharaman K."/>
            <person name="Brown C.T."/>
            <person name="Hug L.A."/>
            <person name="Sharon I."/>
            <person name="Castelle C.J."/>
            <person name="Probst A.J."/>
            <person name="Thomas B.C."/>
            <person name="Singh A."/>
            <person name="Wilkins M.J."/>
            <person name="Karaoz U."/>
            <person name="Brodie E.L."/>
            <person name="Williams K.H."/>
            <person name="Hubbard S.S."/>
            <person name="Banfield J.F."/>
        </authorList>
    </citation>
    <scope>NUCLEOTIDE SEQUENCE [LARGE SCALE GENOMIC DNA]</scope>
</reference>
<evidence type="ECO:0000256" key="1">
    <source>
        <dbReference type="SAM" id="MobiDB-lite"/>
    </source>
</evidence>
<dbReference type="STRING" id="1798351.A2930_01395"/>
<proteinExistence type="predicted"/>
<sequence>MSIEENKSRIEEPENDGALLTPAEEMKRRRDEFDFMKNLELRISRGEVKVEPVPDKDTKEEIGVQYTDKKTGEIIFWENTKKYNSARNRQMGVEEI</sequence>
<dbReference type="EMBL" id="MFID01000005">
    <property type="protein sequence ID" value="OGF81801.1"/>
    <property type="molecule type" value="Genomic_DNA"/>
</dbReference>
<dbReference type="AlphaFoldDB" id="A0A1F5X2L1"/>
<evidence type="ECO:0000313" key="2">
    <source>
        <dbReference type="EMBL" id="OGF81801.1"/>
    </source>
</evidence>
<name>A0A1F5X2L1_9BACT</name>
<organism evidence="2 3">
    <name type="scientific">Candidatus Giovannonibacteria bacterium RIFCSPLOWO2_01_FULL_45_34</name>
    <dbReference type="NCBI Taxonomy" id="1798351"/>
    <lineage>
        <taxon>Bacteria</taxon>
        <taxon>Candidatus Giovannoniibacteriota</taxon>
    </lineage>
</organism>
<comment type="caution">
    <text evidence="2">The sequence shown here is derived from an EMBL/GenBank/DDBJ whole genome shotgun (WGS) entry which is preliminary data.</text>
</comment>
<feature type="region of interest" description="Disordered" evidence="1">
    <location>
        <begin position="1"/>
        <end position="25"/>
    </location>
</feature>
<feature type="compositionally biased region" description="Basic and acidic residues" evidence="1">
    <location>
        <begin position="1"/>
        <end position="12"/>
    </location>
</feature>
<evidence type="ECO:0000313" key="3">
    <source>
        <dbReference type="Proteomes" id="UP000178114"/>
    </source>
</evidence>